<protein>
    <submittedName>
        <fullName evidence="1">Uncharacterized protein</fullName>
    </submittedName>
</protein>
<keyword evidence="2" id="KW-1185">Reference proteome</keyword>
<dbReference type="Proteomes" id="UP000183567">
    <property type="component" value="Unassembled WGS sequence"/>
</dbReference>
<proteinExistence type="predicted"/>
<evidence type="ECO:0000313" key="2">
    <source>
        <dbReference type="Proteomes" id="UP000183567"/>
    </source>
</evidence>
<reference evidence="1 2" key="1">
    <citation type="submission" date="2016-03" db="EMBL/GenBank/DDBJ databases">
        <title>Comparative genomics of the ectomycorrhizal sister species Rhizopogon vinicolor and Rhizopogon vesiculosus (Basidiomycota: Boletales) reveals a divergence of the mating type B locus.</title>
        <authorList>
            <person name="Mujic A.B."/>
            <person name="Kuo A."/>
            <person name="Tritt A."/>
            <person name="Lipzen A."/>
            <person name="Chen C."/>
            <person name="Johnson J."/>
            <person name="Sharma A."/>
            <person name="Barry K."/>
            <person name="Grigoriev I.V."/>
            <person name="Spatafora J.W."/>
        </authorList>
    </citation>
    <scope>NUCLEOTIDE SEQUENCE [LARGE SCALE GENOMIC DNA]</scope>
    <source>
        <strain evidence="1 2">AM-OR11-056</strain>
    </source>
</reference>
<name>A0A1J8R7M1_9AGAM</name>
<gene>
    <name evidence="1" type="ORF">AZE42_04856</name>
</gene>
<dbReference type="EMBL" id="LVVM01001816">
    <property type="protein sequence ID" value="OJA17770.1"/>
    <property type="molecule type" value="Genomic_DNA"/>
</dbReference>
<comment type="caution">
    <text evidence="1">The sequence shown here is derived from an EMBL/GenBank/DDBJ whole genome shotgun (WGS) entry which is preliminary data.</text>
</comment>
<sequence length="108" mass="11807">MADQSIPDIFCIVPPKALRKRAHVLEPSCVPTRLFQPVTSWRLVLAAFLIQVGSKRFKRSTDGTTPAADMLSLMHSISLRAADGGLWMDEFCDGPLRGGSSAEANLHQ</sequence>
<organism evidence="1 2">
    <name type="scientific">Rhizopogon vesiculosus</name>
    <dbReference type="NCBI Taxonomy" id="180088"/>
    <lineage>
        <taxon>Eukaryota</taxon>
        <taxon>Fungi</taxon>
        <taxon>Dikarya</taxon>
        <taxon>Basidiomycota</taxon>
        <taxon>Agaricomycotina</taxon>
        <taxon>Agaricomycetes</taxon>
        <taxon>Agaricomycetidae</taxon>
        <taxon>Boletales</taxon>
        <taxon>Suillineae</taxon>
        <taxon>Rhizopogonaceae</taxon>
        <taxon>Rhizopogon</taxon>
    </lineage>
</organism>
<evidence type="ECO:0000313" key="1">
    <source>
        <dbReference type="EMBL" id="OJA17770.1"/>
    </source>
</evidence>
<dbReference type="OrthoDB" id="10414069at2759"/>
<accession>A0A1J8R7M1</accession>
<dbReference type="AlphaFoldDB" id="A0A1J8R7M1"/>